<evidence type="ECO:0000256" key="1">
    <source>
        <dbReference type="ARBA" id="ARBA00022490"/>
    </source>
</evidence>
<dbReference type="PROSITE" id="PS00854">
    <property type="entry name" value="PROTEASOME_BETA_1"/>
    <property type="match status" value="1"/>
</dbReference>
<gene>
    <name evidence="5" type="ORF">DEA37_0000078</name>
</gene>
<name>A0A5J4NIX3_9TREM</name>
<accession>A0A5J4NIX3</accession>
<dbReference type="GO" id="GO:0051603">
    <property type="term" value="P:proteolysis involved in protein catabolic process"/>
    <property type="evidence" value="ECO:0007669"/>
    <property type="project" value="InterPro"/>
</dbReference>
<dbReference type="Gene3D" id="3.60.20.10">
    <property type="entry name" value="Glutamine Phosphoribosylpyrophosphate, subunit 1, domain 1"/>
    <property type="match status" value="2"/>
</dbReference>
<evidence type="ECO:0000256" key="3">
    <source>
        <dbReference type="ARBA" id="ARBA00023242"/>
    </source>
</evidence>
<comment type="caution">
    <text evidence="5">The sequence shown here is derived from an EMBL/GenBank/DDBJ whole genome shotgun (WGS) entry which is preliminary data.</text>
</comment>
<comment type="function">
    <text evidence="4">Non-catalytic component of the proteasome.</text>
</comment>
<comment type="subcellular location">
    <subcellularLocation>
        <location evidence="4">Cytoplasm</location>
    </subcellularLocation>
    <subcellularLocation>
        <location evidence="4">Nucleus</location>
    </subcellularLocation>
</comment>
<keyword evidence="2 4" id="KW-0647">Proteasome</keyword>
<dbReference type="GO" id="GO:0005634">
    <property type="term" value="C:nucleus"/>
    <property type="evidence" value="ECO:0007669"/>
    <property type="project" value="UniProtKB-SubCell"/>
</dbReference>
<dbReference type="InterPro" id="IPR016050">
    <property type="entry name" value="Proteasome_bsu_CS"/>
</dbReference>
<dbReference type="InterPro" id="IPR016295">
    <property type="entry name" value="Proteasome_beta4"/>
</dbReference>
<dbReference type="PANTHER" id="PTHR32194">
    <property type="entry name" value="METALLOPROTEASE TLDD"/>
    <property type="match status" value="1"/>
</dbReference>
<dbReference type="GO" id="GO:0005737">
    <property type="term" value="C:cytoplasm"/>
    <property type="evidence" value="ECO:0007669"/>
    <property type="project" value="UniProtKB-SubCell"/>
</dbReference>
<dbReference type="Proteomes" id="UP000324629">
    <property type="component" value="Unassembled WGS sequence"/>
</dbReference>
<keyword evidence="3 4" id="KW-0539">Nucleus</keyword>
<evidence type="ECO:0000313" key="5">
    <source>
        <dbReference type="EMBL" id="KAA3675340.1"/>
    </source>
</evidence>
<keyword evidence="1 4" id="KW-0963">Cytoplasm</keyword>
<dbReference type="EMBL" id="QNGE01002578">
    <property type="protein sequence ID" value="KAA3675340.1"/>
    <property type="molecule type" value="Genomic_DNA"/>
</dbReference>
<dbReference type="PANTHER" id="PTHR32194:SF6">
    <property type="entry name" value="PROTEASOME SUBUNIT BETA"/>
    <property type="match status" value="1"/>
</dbReference>
<evidence type="ECO:0000313" key="6">
    <source>
        <dbReference type="Proteomes" id="UP000324629"/>
    </source>
</evidence>
<dbReference type="SUPFAM" id="SSF56235">
    <property type="entry name" value="N-terminal nucleophile aminohydrolases (Ntn hydrolases)"/>
    <property type="match status" value="2"/>
</dbReference>
<dbReference type="AlphaFoldDB" id="A0A5J4NIX3"/>
<sequence length="273" mass="30841">MEVLGGVDSQEYERKHTLSPACTGTSVLGIKYADGIIIAADMLVSYGSLARFLDVERVAKVNDTTVIACSGDVADYQLLKRRIDEQTHTDNLLSDGFKLSPRALHCWITRVLYNRRSKLNPLWNTYIVGGREQDGKPFLGFCNLLGVFSRWSSFELLMNIGLFLRRSTYRKKTNAHMRSSYMDDCLATGFGSYLAIPLLRQRLEDIARGDPSKLSETDAVQAITDAMRQLYFRDCRAFNTYQLAFVRADGVEVRGPLQLESDWSIAEYVAGYE</sequence>
<dbReference type="CDD" id="cd03760">
    <property type="entry name" value="proteasome_beta_type_4"/>
    <property type="match status" value="1"/>
</dbReference>
<evidence type="ECO:0000256" key="2">
    <source>
        <dbReference type="ARBA" id="ARBA00022942"/>
    </source>
</evidence>
<organism evidence="5 6">
    <name type="scientific">Paragonimus westermani</name>
    <dbReference type="NCBI Taxonomy" id="34504"/>
    <lineage>
        <taxon>Eukaryota</taxon>
        <taxon>Metazoa</taxon>
        <taxon>Spiralia</taxon>
        <taxon>Lophotrochozoa</taxon>
        <taxon>Platyhelminthes</taxon>
        <taxon>Trematoda</taxon>
        <taxon>Digenea</taxon>
        <taxon>Plagiorchiida</taxon>
        <taxon>Troglotremata</taxon>
        <taxon>Troglotrematidae</taxon>
        <taxon>Paragonimus</taxon>
    </lineage>
</organism>
<comment type="similarity">
    <text evidence="4">Belongs to the peptidase T1B family.</text>
</comment>
<proteinExistence type="inferred from homology"/>
<dbReference type="Pfam" id="PF00227">
    <property type="entry name" value="Proteasome"/>
    <property type="match status" value="1"/>
</dbReference>
<protein>
    <recommendedName>
        <fullName evidence="4">Proteasome subunit beta</fullName>
    </recommendedName>
</protein>
<dbReference type="GO" id="GO:0019774">
    <property type="term" value="C:proteasome core complex, beta-subunit complex"/>
    <property type="evidence" value="ECO:0007669"/>
    <property type="project" value="UniProtKB-UniRule"/>
</dbReference>
<reference evidence="5 6" key="1">
    <citation type="journal article" date="2019" name="Gigascience">
        <title>Whole-genome sequence of the oriental lung fluke Paragonimus westermani.</title>
        <authorList>
            <person name="Oey H."/>
            <person name="Zakrzewski M."/>
            <person name="Narain K."/>
            <person name="Devi K.R."/>
            <person name="Agatsuma T."/>
            <person name="Nawaratna S."/>
            <person name="Gobert G.N."/>
            <person name="Jones M.K."/>
            <person name="Ragan M.A."/>
            <person name="McManus D.P."/>
            <person name="Krause L."/>
        </authorList>
    </citation>
    <scope>NUCLEOTIDE SEQUENCE [LARGE SCALE GENOMIC DNA]</scope>
    <source>
        <strain evidence="5 6">IND2009</strain>
    </source>
</reference>
<evidence type="ECO:0000256" key="4">
    <source>
        <dbReference type="PIRNR" id="PIRNR001213"/>
    </source>
</evidence>
<dbReference type="InterPro" id="IPR029055">
    <property type="entry name" value="Ntn_hydrolases_N"/>
</dbReference>
<dbReference type="PIRSF" id="PIRSF001213">
    <property type="entry name" value="Psome_endopept_beta"/>
    <property type="match status" value="1"/>
</dbReference>
<keyword evidence="6" id="KW-1185">Reference proteome</keyword>
<dbReference type="InterPro" id="IPR023333">
    <property type="entry name" value="Proteasome_suB-type"/>
</dbReference>
<dbReference type="InterPro" id="IPR001353">
    <property type="entry name" value="Proteasome_sua/b"/>
</dbReference>